<reference evidence="10" key="1">
    <citation type="journal article" date="2019" name="Environ. Microbiol.">
        <title>Fungal ecological strategies reflected in gene transcription - a case study of two litter decomposers.</title>
        <authorList>
            <person name="Barbi F."/>
            <person name="Kohler A."/>
            <person name="Barry K."/>
            <person name="Baskaran P."/>
            <person name="Daum C."/>
            <person name="Fauchery L."/>
            <person name="Ihrmark K."/>
            <person name="Kuo A."/>
            <person name="LaButti K."/>
            <person name="Lipzen A."/>
            <person name="Morin E."/>
            <person name="Grigoriev I.V."/>
            <person name="Henrissat B."/>
            <person name="Lindahl B."/>
            <person name="Martin F."/>
        </authorList>
    </citation>
    <scope>NUCLEOTIDE SEQUENCE</scope>
    <source>
        <strain evidence="10">JB14</strain>
    </source>
</reference>
<evidence type="ECO:0000256" key="1">
    <source>
        <dbReference type="ARBA" id="ARBA00004473"/>
    </source>
</evidence>
<feature type="coiled-coil region" evidence="6">
    <location>
        <begin position="506"/>
        <end position="535"/>
    </location>
</feature>
<protein>
    <recommendedName>
        <fullName evidence="9">Ima1 N-terminal domain-containing protein</fullName>
    </recommendedName>
</protein>
<gene>
    <name evidence="10" type="ORF">BT96DRAFT_1030994</name>
</gene>
<evidence type="ECO:0000256" key="2">
    <source>
        <dbReference type="ARBA" id="ARBA00022692"/>
    </source>
</evidence>
<evidence type="ECO:0000313" key="11">
    <source>
        <dbReference type="Proteomes" id="UP000799118"/>
    </source>
</evidence>
<feature type="region of interest" description="Disordered" evidence="7">
    <location>
        <begin position="320"/>
        <end position="345"/>
    </location>
</feature>
<dbReference type="InterPro" id="IPR018617">
    <property type="entry name" value="Ima1_N"/>
</dbReference>
<keyword evidence="6" id="KW-0175">Coiled coil</keyword>
<dbReference type="Pfam" id="PF09779">
    <property type="entry name" value="Ima1_N"/>
    <property type="match status" value="1"/>
</dbReference>
<feature type="region of interest" description="Disordered" evidence="7">
    <location>
        <begin position="439"/>
        <end position="458"/>
    </location>
</feature>
<dbReference type="GO" id="GO:0034506">
    <property type="term" value="C:chromosome, centromeric core domain"/>
    <property type="evidence" value="ECO:0007669"/>
    <property type="project" value="TreeGrafter"/>
</dbReference>
<evidence type="ECO:0000259" key="9">
    <source>
        <dbReference type="Pfam" id="PF09779"/>
    </source>
</evidence>
<feature type="region of interest" description="Disordered" evidence="7">
    <location>
        <begin position="378"/>
        <end position="425"/>
    </location>
</feature>
<evidence type="ECO:0000256" key="4">
    <source>
        <dbReference type="ARBA" id="ARBA00023136"/>
    </source>
</evidence>
<dbReference type="InterPro" id="IPR042321">
    <property type="entry name" value="Ima1"/>
</dbReference>
<feature type="transmembrane region" description="Helical" evidence="8">
    <location>
        <begin position="251"/>
        <end position="269"/>
    </location>
</feature>
<sequence>MFRKQKDVQCHFCQSTQIHPPKDPRNYRCEVCESWNSDKPDPAMRIESLNAQSFSKRASPNKDRLPTKYGPGPFCHTCETNQHLVLNLLSNYLPSPASPEYQKRLEMLPQYTESLHERYPQVCDSCLLRVEDEIRRKDDMARAQALGGWLKQTKGKARQRRVSATLQERETLPKALFMWRIRGCLWGTTLLLFITGYFAVLFDYRPFHRLSPLQPVFPLFMVLSILWTAWDPTYSSGRDVRSAGEKTVLQMILWVSRLATATLLTLQWLHMDYLHISHRPLNSIAKLYFLFSLLLETSVSIACFSILRLQRPPTIRLIASKTDDLGRSRSSTPIPGNDSRASTPFLPGKVTEPDLFASLSLSSQPIVPKSAPVFGVPSLLGSVPSRTPEDADKDEMDWSPTDTNPNSKPPKRSKPRPLKTTTGRGFGLKESLFENTKLVDDVSMQDGTGRSRSRSSPSEWQSVISHIEGWWWVYAAVLVLLMVGVALVAVLVAVVDDEEEEDDAELLEEEDEVVVAEEEVVLLEEEEEEEEEEED</sequence>
<dbReference type="GO" id="GO:0005637">
    <property type="term" value="C:nuclear inner membrane"/>
    <property type="evidence" value="ECO:0007669"/>
    <property type="project" value="UniProtKB-SubCell"/>
</dbReference>
<dbReference type="Proteomes" id="UP000799118">
    <property type="component" value="Unassembled WGS sequence"/>
</dbReference>
<dbReference type="EMBL" id="ML769392">
    <property type="protein sequence ID" value="KAE9408267.1"/>
    <property type="molecule type" value="Genomic_DNA"/>
</dbReference>
<dbReference type="AlphaFoldDB" id="A0A6A4IGR3"/>
<dbReference type="GO" id="GO:0044732">
    <property type="term" value="C:mitotic spindle pole body"/>
    <property type="evidence" value="ECO:0007669"/>
    <property type="project" value="TreeGrafter"/>
</dbReference>
<feature type="transmembrane region" description="Helical" evidence="8">
    <location>
        <begin position="289"/>
        <end position="307"/>
    </location>
</feature>
<dbReference type="PANTHER" id="PTHR28538:SF1">
    <property type="entry name" value="INTEGRAL INNER NUCLEAR MEMBRANE PROTEIN IMA1"/>
    <property type="match status" value="1"/>
</dbReference>
<feature type="compositionally biased region" description="Polar residues" evidence="7">
    <location>
        <begin position="328"/>
        <end position="342"/>
    </location>
</feature>
<feature type="transmembrane region" description="Helical" evidence="8">
    <location>
        <begin position="213"/>
        <end position="230"/>
    </location>
</feature>
<feature type="transmembrane region" description="Helical" evidence="8">
    <location>
        <begin position="471"/>
        <end position="495"/>
    </location>
</feature>
<keyword evidence="3 8" id="KW-1133">Transmembrane helix</keyword>
<dbReference type="GO" id="GO:0071765">
    <property type="term" value="P:nuclear inner membrane organization"/>
    <property type="evidence" value="ECO:0007669"/>
    <property type="project" value="InterPro"/>
</dbReference>
<feature type="transmembrane region" description="Helical" evidence="8">
    <location>
        <begin position="183"/>
        <end position="201"/>
    </location>
</feature>
<keyword evidence="11" id="KW-1185">Reference proteome</keyword>
<evidence type="ECO:0000313" key="10">
    <source>
        <dbReference type="EMBL" id="KAE9408267.1"/>
    </source>
</evidence>
<keyword evidence="5" id="KW-0539">Nucleus</keyword>
<keyword evidence="4 8" id="KW-0472">Membrane</keyword>
<evidence type="ECO:0000256" key="6">
    <source>
        <dbReference type="SAM" id="Coils"/>
    </source>
</evidence>
<comment type="subcellular location">
    <subcellularLocation>
        <location evidence="1">Nucleus inner membrane</location>
        <topology evidence="1">Multi-pass membrane protein</topology>
    </subcellularLocation>
</comment>
<dbReference type="OrthoDB" id="5966927at2759"/>
<evidence type="ECO:0000256" key="3">
    <source>
        <dbReference type="ARBA" id="ARBA00022989"/>
    </source>
</evidence>
<dbReference type="PANTHER" id="PTHR28538">
    <property type="entry name" value="INTEGRAL INNER NUCLEAR MEMBRANE PROTEIN IMA1"/>
    <property type="match status" value="1"/>
</dbReference>
<dbReference type="GO" id="GO:0034992">
    <property type="term" value="C:microtubule organizing center attachment site"/>
    <property type="evidence" value="ECO:0007669"/>
    <property type="project" value="TreeGrafter"/>
</dbReference>
<proteinExistence type="predicted"/>
<name>A0A6A4IGR3_9AGAR</name>
<evidence type="ECO:0000256" key="5">
    <source>
        <dbReference type="ARBA" id="ARBA00023242"/>
    </source>
</evidence>
<accession>A0A6A4IGR3</accession>
<evidence type="ECO:0000256" key="7">
    <source>
        <dbReference type="SAM" id="MobiDB-lite"/>
    </source>
</evidence>
<keyword evidence="2 8" id="KW-0812">Transmembrane</keyword>
<feature type="domain" description="Ima1 N-terminal" evidence="9">
    <location>
        <begin position="8"/>
        <end position="130"/>
    </location>
</feature>
<evidence type="ECO:0000256" key="8">
    <source>
        <dbReference type="SAM" id="Phobius"/>
    </source>
</evidence>
<organism evidence="10 11">
    <name type="scientific">Gymnopus androsaceus JB14</name>
    <dbReference type="NCBI Taxonomy" id="1447944"/>
    <lineage>
        <taxon>Eukaryota</taxon>
        <taxon>Fungi</taxon>
        <taxon>Dikarya</taxon>
        <taxon>Basidiomycota</taxon>
        <taxon>Agaricomycotina</taxon>
        <taxon>Agaricomycetes</taxon>
        <taxon>Agaricomycetidae</taxon>
        <taxon>Agaricales</taxon>
        <taxon>Marasmiineae</taxon>
        <taxon>Omphalotaceae</taxon>
        <taxon>Gymnopus</taxon>
    </lineage>
</organism>